<keyword evidence="4" id="KW-0064">Aspartyl protease</keyword>
<dbReference type="InterPro" id="IPR033876">
    <property type="entry name" value="SAP-like"/>
</dbReference>
<evidence type="ECO:0000313" key="11">
    <source>
        <dbReference type="EMBL" id="ELA30485.1"/>
    </source>
</evidence>
<feature type="transmembrane region" description="Helical" evidence="8">
    <location>
        <begin position="454"/>
        <end position="477"/>
    </location>
</feature>
<evidence type="ECO:0000256" key="3">
    <source>
        <dbReference type="ARBA" id="ARBA00022729"/>
    </source>
</evidence>
<dbReference type="CDD" id="cd05474">
    <property type="entry name" value="SAP_like"/>
    <property type="match status" value="1"/>
</dbReference>
<evidence type="ECO:0000256" key="2">
    <source>
        <dbReference type="ARBA" id="ARBA00022670"/>
    </source>
</evidence>
<dbReference type="AlphaFoldDB" id="L2FWG6"/>
<evidence type="ECO:0000256" key="5">
    <source>
        <dbReference type="ARBA" id="ARBA00022801"/>
    </source>
</evidence>
<accession>L2FWG6</accession>
<dbReference type="InterPro" id="IPR001461">
    <property type="entry name" value="Aspartic_peptidase_A1"/>
</dbReference>
<dbReference type="InterPro" id="IPR021109">
    <property type="entry name" value="Peptidase_aspartic_dom_sf"/>
</dbReference>
<dbReference type="GO" id="GO:0006508">
    <property type="term" value="P:proteolysis"/>
    <property type="evidence" value="ECO:0007669"/>
    <property type="project" value="UniProtKB-KW"/>
</dbReference>
<feature type="active site" evidence="6">
    <location>
        <position position="75"/>
    </location>
</feature>
<evidence type="ECO:0000256" key="8">
    <source>
        <dbReference type="SAM" id="Phobius"/>
    </source>
</evidence>
<dbReference type="PANTHER" id="PTHR47966:SF65">
    <property type="entry name" value="ASPARTIC-TYPE ENDOPEPTIDASE"/>
    <property type="match status" value="1"/>
</dbReference>
<evidence type="ECO:0000256" key="6">
    <source>
        <dbReference type="PIRSR" id="PIRSR601461-1"/>
    </source>
</evidence>
<dbReference type="STRING" id="1213859.L2FWG6"/>
<feature type="signal peptide" evidence="9">
    <location>
        <begin position="1"/>
        <end position="18"/>
    </location>
</feature>
<feature type="region of interest" description="Disordered" evidence="7">
    <location>
        <begin position="410"/>
        <end position="446"/>
    </location>
</feature>
<dbReference type="HOGENOM" id="CLU_013253_9_3_1"/>
<keyword evidence="8" id="KW-1133">Transmembrane helix</keyword>
<evidence type="ECO:0000256" key="1">
    <source>
        <dbReference type="ARBA" id="ARBA00007447"/>
    </source>
</evidence>
<dbReference type="PANTHER" id="PTHR47966">
    <property type="entry name" value="BETA-SITE APP-CLEAVING ENZYME, ISOFORM A-RELATED"/>
    <property type="match status" value="1"/>
</dbReference>
<reference evidence="11" key="1">
    <citation type="submission" date="2012-08" db="EMBL/GenBank/DDBJ databases">
        <title>Genome analysis of Colletotrichum orbiculare and Colletotrichum fructicola.</title>
        <authorList>
            <person name="Gan P.H.P."/>
            <person name="Ikeda K."/>
            <person name="Irieda H."/>
            <person name="Narusaka M."/>
            <person name="O'Connell R.J."/>
            <person name="Narusaka Y."/>
            <person name="Takano Y."/>
            <person name="Kubo Y."/>
            <person name="Shirasu K."/>
        </authorList>
    </citation>
    <scope>NUCLEOTIDE SEQUENCE</scope>
    <source>
        <strain evidence="11">Nara gc5</strain>
    </source>
</reference>
<dbReference type="EMBL" id="KB020794">
    <property type="protein sequence ID" value="ELA30485.1"/>
    <property type="molecule type" value="Genomic_DNA"/>
</dbReference>
<evidence type="ECO:0000256" key="4">
    <source>
        <dbReference type="ARBA" id="ARBA00022750"/>
    </source>
</evidence>
<dbReference type="PRINTS" id="PR00792">
    <property type="entry name" value="PEPSIN"/>
</dbReference>
<gene>
    <name evidence="11" type="ORF">CGGC5_9228</name>
</gene>
<evidence type="ECO:0000256" key="7">
    <source>
        <dbReference type="SAM" id="MobiDB-lite"/>
    </source>
</evidence>
<evidence type="ECO:0000256" key="9">
    <source>
        <dbReference type="SAM" id="SignalP"/>
    </source>
</evidence>
<keyword evidence="8" id="KW-0472">Membrane</keyword>
<feature type="active site" evidence="6">
    <location>
        <position position="276"/>
    </location>
</feature>
<feature type="compositionally biased region" description="Polar residues" evidence="7">
    <location>
        <begin position="430"/>
        <end position="445"/>
    </location>
</feature>
<dbReference type="Gene3D" id="2.40.70.10">
    <property type="entry name" value="Acid Proteases"/>
    <property type="match status" value="2"/>
</dbReference>
<feature type="domain" description="Peptidase A1" evidence="10">
    <location>
        <begin position="57"/>
        <end position="400"/>
    </location>
</feature>
<keyword evidence="2" id="KW-0645">Protease</keyword>
<dbReference type="Pfam" id="PF00026">
    <property type="entry name" value="Asp"/>
    <property type="match status" value="1"/>
</dbReference>
<proteinExistence type="inferred from homology"/>
<dbReference type="InterPro" id="IPR033121">
    <property type="entry name" value="PEPTIDASE_A1"/>
</dbReference>
<comment type="similarity">
    <text evidence="1">Belongs to the peptidase A1 family.</text>
</comment>
<keyword evidence="8" id="KW-0812">Transmembrane</keyword>
<keyword evidence="3 9" id="KW-0732">Signal</keyword>
<dbReference type="GO" id="GO:0004190">
    <property type="term" value="F:aspartic-type endopeptidase activity"/>
    <property type="evidence" value="ECO:0007669"/>
    <property type="project" value="UniProtKB-KW"/>
</dbReference>
<dbReference type="SUPFAM" id="SSF50630">
    <property type="entry name" value="Acid proteases"/>
    <property type="match status" value="1"/>
</dbReference>
<dbReference type="PROSITE" id="PS51767">
    <property type="entry name" value="PEPTIDASE_A1"/>
    <property type="match status" value="1"/>
</dbReference>
<feature type="chain" id="PRO_5003958947" evidence="9">
    <location>
        <begin position="19"/>
        <end position="478"/>
    </location>
</feature>
<protein>
    <submittedName>
        <fullName evidence="11">Aspartic endopeptidase</fullName>
    </submittedName>
</protein>
<sequence>MRFSRAVFFAVLADVAASQLVVSTDFKRVSFPPDLVQITRRDTFDVTAINNLTGGGYYSEVEVGTPGQKMLMHLDTGSSDTWVVDKQADLCNSPRLQRTYGTGCTSTFDTTKSSTYELVTRNGFDITYLDARNIQGDYISDTVNINGKKVSSQQLGLAIQTVKGSGLMGLGFSTGVSTRRSYPTILDNMVSQKLIGRKAFSLWLNDLSSSEGTLLFGGIDTEKYIGSLTTLPLVDDYHSERITSYSVAMTGVSLETPDGKMTELAAENFNASTVLDSGSTVCLLPDRIANQIWEKYDVIDAGYGFVDCKWRGPDGENHFLDFEFSGVTIRVPLEEMVLDNLDPIMDQLEGLLPFDNPCMFGIQSNSAFDINSSRFALLGDTFLRSAYVVYDETNQQVGIAQANLNSTRSNVIDGSTGGSGGGGRESDSGATSILATPTPSATENAASRPGMAPLGFDGTIVAALTSAFAILGAALLAV</sequence>
<evidence type="ECO:0000259" key="10">
    <source>
        <dbReference type="PROSITE" id="PS51767"/>
    </source>
</evidence>
<keyword evidence="5" id="KW-0378">Hydrolase</keyword>
<name>L2FWG6_COLFN</name>
<organism evidence="11">
    <name type="scientific">Colletotrichum fructicola (strain Nara gc5)</name>
    <name type="common">Anthracnose fungus</name>
    <name type="synonym">Colletotrichum gloeosporioides (strain Nara gc5)</name>
    <dbReference type="NCBI Taxonomy" id="1213859"/>
    <lineage>
        <taxon>Eukaryota</taxon>
        <taxon>Fungi</taxon>
        <taxon>Dikarya</taxon>
        <taxon>Ascomycota</taxon>
        <taxon>Pezizomycotina</taxon>
        <taxon>Sordariomycetes</taxon>
        <taxon>Hypocreomycetidae</taxon>
        <taxon>Glomerellales</taxon>
        <taxon>Glomerellaceae</taxon>
        <taxon>Colletotrichum</taxon>
        <taxon>Colletotrichum gloeosporioides species complex</taxon>
    </lineage>
</organism>